<reference evidence="7 8" key="1">
    <citation type="submission" date="2018-11" db="EMBL/GenBank/DDBJ databases">
        <authorList>
            <consortium name="Pathogen Informatics"/>
        </authorList>
    </citation>
    <scope>NUCLEOTIDE SEQUENCE [LARGE SCALE GENOMIC DNA]</scope>
</reference>
<accession>A0A3P7IHM7</accession>
<evidence type="ECO:0000313" key="8">
    <source>
        <dbReference type="Proteomes" id="UP000270094"/>
    </source>
</evidence>
<feature type="region of interest" description="Disordered" evidence="6">
    <location>
        <begin position="36"/>
        <end position="95"/>
    </location>
</feature>
<dbReference type="AlphaFoldDB" id="A0A3P7IHM7"/>
<keyword evidence="3" id="KW-0863">Zinc-finger</keyword>
<keyword evidence="5" id="KW-0539">Nucleus</keyword>
<dbReference type="PANTHER" id="PTHR46174:SF1">
    <property type="entry name" value="CXXC-TYPE ZINC FINGER PROTEIN 1"/>
    <property type="match status" value="1"/>
</dbReference>
<gene>
    <name evidence="7" type="ORF">SVUK_LOCUS2411</name>
</gene>
<evidence type="ECO:0000256" key="3">
    <source>
        <dbReference type="ARBA" id="ARBA00022771"/>
    </source>
</evidence>
<dbReference type="InterPro" id="IPR037869">
    <property type="entry name" value="Spp1/CFP1"/>
</dbReference>
<dbReference type="GO" id="GO:0048188">
    <property type="term" value="C:Set1C/COMPASS complex"/>
    <property type="evidence" value="ECO:0007669"/>
    <property type="project" value="InterPro"/>
</dbReference>
<evidence type="ECO:0000313" key="7">
    <source>
        <dbReference type="EMBL" id="VDM67413.1"/>
    </source>
</evidence>
<comment type="subcellular location">
    <subcellularLocation>
        <location evidence="1">Nucleus</location>
    </subcellularLocation>
</comment>
<dbReference type="OrthoDB" id="419183at2759"/>
<evidence type="ECO:0000256" key="1">
    <source>
        <dbReference type="ARBA" id="ARBA00004123"/>
    </source>
</evidence>
<name>A0A3P7IHM7_STRVU</name>
<dbReference type="GO" id="GO:0045893">
    <property type="term" value="P:positive regulation of DNA-templated transcription"/>
    <property type="evidence" value="ECO:0007669"/>
    <property type="project" value="TreeGrafter"/>
</dbReference>
<sequence length="203" mass="23147">MKVSLSHCVAALLERFKKLHIYINAYNYVVAGDTAATSVPKRGPGRPRKDGHANARSSGHLHPNGEMDERQQTRRSYARAQTSRRKHDTPKKVEPRQCIEPDCVKQARDNSKYCSDECGIKLAKRRLLTLMPKKVEEYYGVQPESELQTLEELRAVDQKIGQIQKQTDTMLGYIRIIQRYVTAMKSTTSVSYDEPGDVDFVSF</sequence>
<evidence type="ECO:0000256" key="4">
    <source>
        <dbReference type="ARBA" id="ARBA00022833"/>
    </source>
</evidence>
<feature type="compositionally biased region" description="Basic and acidic residues" evidence="6">
    <location>
        <begin position="63"/>
        <end position="72"/>
    </location>
</feature>
<dbReference type="PANTHER" id="PTHR46174">
    <property type="entry name" value="CXXC-TYPE ZINC FINGER PROTEIN 1"/>
    <property type="match status" value="1"/>
</dbReference>
<dbReference type="Proteomes" id="UP000270094">
    <property type="component" value="Unassembled WGS sequence"/>
</dbReference>
<keyword evidence="2" id="KW-0479">Metal-binding</keyword>
<dbReference type="GO" id="GO:0008270">
    <property type="term" value="F:zinc ion binding"/>
    <property type="evidence" value="ECO:0007669"/>
    <property type="project" value="UniProtKB-KW"/>
</dbReference>
<evidence type="ECO:0000256" key="6">
    <source>
        <dbReference type="SAM" id="MobiDB-lite"/>
    </source>
</evidence>
<evidence type="ECO:0008006" key="9">
    <source>
        <dbReference type="Google" id="ProtNLM"/>
    </source>
</evidence>
<keyword evidence="4" id="KW-0862">Zinc</keyword>
<protein>
    <recommendedName>
        <fullName evidence="9">CXXC-type zinc finger protein 1</fullName>
    </recommendedName>
</protein>
<keyword evidence="8" id="KW-1185">Reference proteome</keyword>
<organism evidence="7 8">
    <name type="scientific">Strongylus vulgaris</name>
    <name type="common">Blood worm</name>
    <dbReference type="NCBI Taxonomy" id="40348"/>
    <lineage>
        <taxon>Eukaryota</taxon>
        <taxon>Metazoa</taxon>
        <taxon>Ecdysozoa</taxon>
        <taxon>Nematoda</taxon>
        <taxon>Chromadorea</taxon>
        <taxon>Rhabditida</taxon>
        <taxon>Rhabditina</taxon>
        <taxon>Rhabditomorpha</taxon>
        <taxon>Strongyloidea</taxon>
        <taxon>Strongylidae</taxon>
        <taxon>Strongylus</taxon>
    </lineage>
</organism>
<dbReference type="EMBL" id="UYYB01005444">
    <property type="protein sequence ID" value="VDM67413.1"/>
    <property type="molecule type" value="Genomic_DNA"/>
</dbReference>
<evidence type="ECO:0000256" key="2">
    <source>
        <dbReference type="ARBA" id="ARBA00022723"/>
    </source>
</evidence>
<evidence type="ECO:0000256" key="5">
    <source>
        <dbReference type="ARBA" id="ARBA00023242"/>
    </source>
</evidence>
<proteinExistence type="predicted"/>